<dbReference type="SUPFAM" id="SSF52540">
    <property type="entry name" value="P-loop containing nucleoside triphosphate hydrolases"/>
    <property type="match status" value="1"/>
</dbReference>
<dbReference type="NCBIfam" id="NF004046">
    <property type="entry name" value="PRK05563.1"/>
    <property type="match status" value="1"/>
</dbReference>
<dbReference type="Pfam" id="PF12169">
    <property type="entry name" value="DNA_pol3_gamma3"/>
    <property type="match status" value="1"/>
</dbReference>
<dbReference type="SUPFAM" id="SSF48019">
    <property type="entry name" value="post-AAA+ oligomerization domain-like"/>
    <property type="match status" value="1"/>
</dbReference>
<evidence type="ECO:0000256" key="7">
    <source>
        <dbReference type="ARBA" id="ARBA00022741"/>
    </source>
</evidence>
<dbReference type="PANTHER" id="PTHR11669">
    <property type="entry name" value="REPLICATION FACTOR C / DNA POLYMERASE III GAMMA-TAU SUBUNIT"/>
    <property type="match status" value="1"/>
</dbReference>
<dbReference type="PANTHER" id="PTHR11669:SF0">
    <property type="entry name" value="PROTEIN STICHEL-LIKE 2"/>
    <property type="match status" value="1"/>
</dbReference>
<dbReference type="Proteomes" id="UP001595969">
    <property type="component" value="Unassembled WGS sequence"/>
</dbReference>
<protein>
    <recommendedName>
        <fullName evidence="2">DNA-directed DNA polymerase</fullName>
        <ecNumber evidence="2">2.7.7.7</ecNumber>
    </recommendedName>
</protein>
<dbReference type="Pfam" id="PF13177">
    <property type="entry name" value="DNA_pol3_delta2"/>
    <property type="match status" value="1"/>
</dbReference>
<keyword evidence="9" id="KW-0067">ATP-binding</keyword>
<evidence type="ECO:0000313" key="14">
    <source>
        <dbReference type="Proteomes" id="UP001595969"/>
    </source>
</evidence>
<dbReference type="Gene3D" id="3.40.50.300">
    <property type="entry name" value="P-loop containing nucleotide triphosphate hydrolases"/>
    <property type="match status" value="1"/>
</dbReference>
<comment type="catalytic activity">
    <reaction evidence="11">
        <text>DNA(n) + a 2'-deoxyribonucleoside 5'-triphosphate = DNA(n+1) + diphosphate</text>
        <dbReference type="Rhea" id="RHEA:22508"/>
        <dbReference type="Rhea" id="RHEA-COMP:17339"/>
        <dbReference type="Rhea" id="RHEA-COMP:17340"/>
        <dbReference type="ChEBI" id="CHEBI:33019"/>
        <dbReference type="ChEBI" id="CHEBI:61560"/>
        <dbReference type="ChEBI" id="CHEBI:173112"/>
        <dbReference type="EC" id="2.7.7.7"/>
    </reaction>
</comment>
<keyword evidence="5" id="KW-0235">DNA replication</keyword>
<keyword evidence="14" id="KW-1185">Reference proteome</keyword>
<dbReference type="CDD" id="cd18137">
    <property type="entry name" value="HLD_clamp_pol_III_gamma_tau"/>
    <property type="match status" value="1"/>
</dbReference>
<dbReference type="InterPro" id="IPR003593">
    <property type="entry name" value="AAA+_ATPase"/>
</dbReference>
<evidence type="ECO:0000256" key="3">
    <source>
        <dbReference type="ARBA" id="ARBA00022679"/>
    </source>
</evidence>
<comment type="caution">
    <text evidence="13">The sequence shown here is derived from an EMBL/GenBank/DDBJ whole genome shotgun (WGS) entry which is preliminary data.</text>
</comment>
<dbReference type="InterPro" id="IPR027417">
    <property type="entry name" value="P-loop_NTPase"/>
</dbReference>
<dbReference type="EMBL" id="JBHSGS010000065">
    <property type="protein sequence ID" value="MFC4720532.1"/>
    <property type="molecule type" value="Genomic_DNA"/>
</dbReference>
<dbReference type="GO" id="GO:0003887">
    <property type="term" value="F:DNA-directed DNA polymerase activity"/>
    <property type="evidence" value="ECO:0007669"/>
    <property type="project" value="UniProtKB-EC"/>
</dbReference>
<evidence type="ECO:0000256" key="6">
    <source>
        <dbReference type="ARBA" id="ARBA00022723"/>
    </source>
</evidence>
<keyword evidence="6" id="KW-0479">Metal-binding</keyword>
<proteinExistence type="inferred from homology"/>
<dbReference type="NCBIfam" id="TIGR02397">
    <property type="entry name" value="dnaX_nterm"/>
    <property type="match status" value="1"/>
</dbReference>
<name>A0ABV9MWZ9_9ENTE</name>
<keyword evidence="3 13" id="KW-0808">Transferase</keyword>
<dbReference type="RefSeq" id="WP_204652985.1">
    <property type="nucleotide sequence ID" value="NZ_JAFBFD010000003.1"/>
</dbReference>
<reference evidence="14" key="1">
    <citation type="journal article" date="2019" name="Int. J. Syst. Evol. Microbiol.">
        <title>The Global Catalogue of Microorganisms (GCM) 10K type strain sequencing project: providing services to taxonomists for standard genome sequencing and annotation.</title>
        <authorList>
            <consortium name="The Broad Institute Genomics Platform"/>
            <consortium name="The Broad Institute Genome Sequencing Center for Infectious Disease"/>
            <person name="Wu L."/>
            <person name="Ma J."/>
        </authorList>
    </citation>
    <scope>NUCLEOTIDE SEQUENCE [LARGE SCALE GENOMIC DNA]</scope>
    <source>
        <strain evidence="14">CGMCC 1.19032</strain>
    </source>
</reference>
<dbReference type="SMART" id="SM00382">
    <property type="entry name" value="AAA"/>
    <property type="match status" value="1"/>
</dbReference>
<evidence type="ECO:0000256" key="2">
    <source>
        <dbReference type="ARBA" id="ARBA00012417"/>
    </source>
</evidence>
<dbReference type="PRINTS" id="PR00300">
    <property type="entry name" value="CLPPROTEASEA"/>
</dbReference>
<sequence length="583" mass="65502">MVYQALYRVWRSQRFDEIVGQKAVTQTLKNAIIQEQISHAYLFTGPRGTGKTSAAKIFAKAINCPNRQDGEPCNECAICTAITAGNLDDVVEIDAASNNGVDEIRFIRERANYAPTQAKYKIYIIDEVHMLSTGAFNALLKTLEEPKQKVIFILATTEPHKIPATIISRTQRFDFKRIQTADIVAHLTHILQTNDLLFEAGTLEIIAQAAEGGMRDALSILDQAISYSEGQLKIVDALEVTGGLTAEKMDSLVEAWQKQQTALALEQLNEVLADGKEARRLLENLLTYCRDLLIYQQAPQMLVEKSVTLTDDFKQLAQVVTPSQVYEWIQILNDTQNEVRLTTNPKIYLEVAMVKLTSSTPQGASVQNAPLTSAQIPEFEQLKVTIQQLQKEIQALKAQQSTQTPVAKETPTTRKAKTTGISYRLPKEKVYRVLKGATKNHLVQVRQVWEELLTYFTPTHRAMLKSSEVKAASPDGIVIAFEYEIICQRAANDEELKLMVHNQFSRLITDYAPEVVFIPKENWGQLRQEYLESYHTTSDESAPAELDGLEEQQAPIDTKKTDLVVEKAQELFGELATIIENEE</sequence>
<dbReference type="InterPro" id="IPR001270">
    <property type="entry name" value="ClpA/B"/>
</dbReference>
<evidence type="ECO:0000259" key="12">
    <source>
        <dbReference type="SMART" id="SM00382"/>
    </source>
</evidence>
<feature type="domain" description="AAA+ ATPase" evidence="12">
    <location>
        <begin position="37"/>
        <end position="179"/>
    </location>
</feature>
<dbReference type="Pfam" id="PF22608">
    <property type="entry name" value="DNAX_ATPase_lid"/>
    <property type="match status" value="1"/>
</dbReference>
<dbReference type="EC" id="2.7.7.7" evidence="2"/>
<keyword evidence="7" id="KW-0547">Nucleotide-binding</keyword>
<dbReference type="InterPro" id="IPR022754">
    <property type="entry name" value="DNA_pol_III_gamma-3"/>
</dbReference>
<organism evidence="13 14">
    <name type="scientific">Enterococcus lemanii</name>
    <dbReference type="NCBI Taxonomy" id="1159752"/>
    <lineage>
        <taxon>Bacteria</taxon>
        <taxon>Bacillati</taxon>
        <taxon>Bacillota</taxon>
        <taxon>Bacilli</taxon>
        <taxon>Lactobacillales</taxon>
        <taxon>Enterococcaceae</taxon>
        <taxon>Enterococcus</taxon>
    </lineage>
</organism>
<dbReference type="InterPro" id="IPR050238">
    <property type="entry name" value="DNA_Rep/Repair_Clamp_Loader"/>
</dbReference>
<keyword evidence="10" id="KW-0239">DNA-directed DNA polymerase</keyword>
<gene>
    <name evidence="13" type="primary">dnaX</name>
    <name evidence="13" type="ORF">ACFO5I_12440</name>
</gene>
<keyword evidence="8" id="KW-0862">Zinc</keyword>
<evidence type="ECO:0000256" key="1">
    <source>
        <dbReference type="ARBA" id="ARBA00006360"/>
    </source>
</evidence>
<dbReference type="Gene3D" id="1.20.272.10">
    <property type="match status" value="1"/>
</dbReference>
<evidence type="ECO:0000256" key="4">
    <source>
        <dbReference type="ARBA" id="ARBA00022695"/>
    </source>
</evidence>
<accession>A0ABV9MWZ9</accession>
<keyword evidence="4 13" id="KW-0548">Nucleotidyltransferase</keyword>
<evidence type="ECO:0000256" key="8">
    <source>
        <dbReference type="ARBA" id="ARBA00022833"/>
    </source>
</evidence>
<evidence type="ECO:0000313" key="13">
    <source>
        <dbReference type="EMBL" id="MFC4720532.1"/>
    </source>
</evidence>
<dbReference type="InterPro" id="IPR012763">
    <property type="entry name" value="DNA_pol_III_sug/sutau_N"/>
</dbReference>
<comment type="similarity">
    <text evidence="1">Belongs to the DnaX/STICHEL family.</text>
</comment>
<dbReference type="Gene3D" id="1.10.8.60">
    <property type="match status" value="1"/>
</dbReference>
<evidence type="ECO:0000256" key="5">
    <source>
        <dbReference type="ARBA" id="ARBA00022705"/>
    </source>
</evidence>
<dbReference type="InterPro" id="IPR008921">
    <property type="entry name" value="DNA_pol3_clamp-load_cplx_C"/>
</dbReference>
<dbReference type="InterPro" id="IPR045085">
    <property type="entry name" value="HLD_clamp_pol_III_gamma_tau"/>
</dbReference>
<evidence type="ECO:0000256" key="10">
    <source>
        <dbReference type="ARBA" id="ARBA00022932"/>
    </source>
</evidence>
<evidence type="ECO:0000256" key="11">
    <source>
        <dbReference type="ARBA" id="ARBA00049244"/>
    </source>
</evidence>
<dbReference type="CDD" id="cd00009">
    <property type="entry name" value="AAA"/>
    <property type="match status" value="1"/>
</dbReference>
<evidence type="ECO:0000256" key="9">
    <source>
        <dbReference type="ARBA" id="ARBA00022840"/>
    </source>
</evidence>